<proteinExistence type="predicted"/>
<comment type="caution">
    <text evidence="2">The sequence shown here is derived from an EMBL/GenBank/DDBJ whole genome shotgun (WGS) entry which is preliminary data.</text>
</comment>
<protein>
    <submittedName>
        <fullName evidence="2">Uncharacterized protein</fullName>
    </submittedName>
</protein>
<accession>A0AAW2XZW2</accession>
<sequence length="71" mass="7399">MREVRSSEDGDEMGENSGTVGPMGGGAKHEHSGGGMVQSCGIGDNIGRYCSTSVAACRDINGRYQANILYT</sequence>
<name>A0AAW2XZW2_9LAMI</name>
<reference evidence="2" key="2">
    <citation type="journal article" date="2024" name="Plant">
        <title>Genomic evolution and insights into agronomic trait innovations of Sesamum species.</title>
        <authorList>
            <person name="Miao H."/>
            <person name="Wang L."/>
            <person name="Qu L."/>
            <person name="Liu H."/>
            <person name="Sun Y."/>
            <person name="Le M."/>
            <person name="Wang Q."/>
            <person name="Wei S."/>
            <person name="Zheng Y."/>
            <person name="Lin W."/>
            <person name="Duan Y."/>
            <person name="Cao H."/>
            <person name="Xiong S."/>
            <person name="Wang X."/>
            <person name="Wei L."/>
            <person name="Li C."/>
            <person name="Ma Q."/>
            <person name="Ju M."/>
            <person name="Zhao R."/>
            <person name="Li G."/>
            <person name="Mu C."/>
            <person name="Tian Q."/>
            <person name="Mei H."/>
            <person name="Zhang T."/>
            <person name="Gao T."/>
            <person name="Zhang H."/>
        </authorList>
    </citation>
    <scope>NUCLEOTIDE SEQUENCE</scope>
    <source>
        <strain evidence="2">KEN1</strain>
    </source>
</reference>
<evidence type="ECO:0000313" key="2">
    <source>
        <dbReference type="EMBL" id="KAL0457605.1"/>
    </source>
</evidence>
<feature type="region of interest" description="Disordered" evidence="1">
    <location>
        <begin position="1"/>
        <end position="37"/>
    </location>
</feature>
<evidence type="ECO:0000256" key="1">
    <source>
        <dbReference type="SAM" id="MobiDB-lite"/>
    </source>
</evidence>
<dbReference type="EMBL" id="JACGWN010000002">
    <property type="protein sequence ID" value="KAL0457605.1"/>
    <property type="molecule type" value="Genomic_DNA"/>
</dbReference>
<gene>
    <name evidence="2" type="ORF">Slati_0387700</name>
</gene>
<organism evidence="2">
    <name type="scientific">Sesamum latifolium</name>
    <dbReference type="NCBI Taxonomy" id="2727402"/>
    <lineage>
        <taxon>Eukaryota</taxon>
        <taxon>Viridiplantae</taxon>
        <taxon>Streptophyta</taxon>
        <taxon>Embryophyta</taxon>
        <taxon>Tracheophyta</taxon>
        <taxon>Spermatophyta</taxon>
        <taxon>Magnoliopsida</taxon>
        <taxon>eudicotyledons</taxon>
        <taxon>Gunneridae</taxon>
        <taxon>Pentapetalae</taxon>
        <taxon>asterids</taxon>
        <taxon>lamiids</taxon>
        <taxon>Lamiales</taxon>
        <taxon>Pedaliaceae</taxon>
        <taxon>Sesamum</taxon>
    </lineage>
</organism>
<reference evidence="2" key="1">
    <citation type="submission" date="2020-06" db="EMBL/GenBank/DDBJ databases">
        <authorList>
            <person name="Li T."/>
            <person name="Hu X."/>
            <person name="Zhang T."/>
            <person name="Song X."/>
            <person name="Zhang H."/>
            <person name="Dai N."/>
            <person name="Sheng W."/>
            <person name="Hou X."/>
            <person name="Wei L."/>
        </authorList>
    </citation>
    <scope>NUCLEOTIDE SEQUENCE</scope>
    <source>
        <strain evidence="2">KEN1</strain>
        <tissue evidence="2">Leaf</tissue>
    </source>
</reference>
<dbReference type="AlphaFoldDB" id="A0AAW2XZW2"/>